<dbReference type="Pfam" id="PF14833">
    <property type="entry name" value="NAD_binding_11"/>
    <property type="match status" value="1"/>
</dbReference>
<dbReference type="PANTHER" id="PTHR43060">
    <property type="entry name" value="3-HYDROXYISOBUTYRATE DEHYDROGENASE-LIKE 1, MITOCHONDRIAL-RELATED"/>
    <property type="match status" value="1"/>
</dbReference>
<evidence type="ECO:0000256" key="1">
    <source>
        <dbReference type="ARBA" id="ARBA00009080"/>
    </source>
</evidence>
<dbReference type="SUPFAM" id="SSF51735">
    <property type="entry name" value="NAD(P)-binding Rossmann-fold domains"/>
    <property type="match status" value="1"/>
</dbReference>
<dbReference type="STRING" id="292459.STH938"/>
<dbReference type="GO" id="GO:0050661">
    <property type="term" value="F:NADP binding"/>
    <property type="evidence" value="ECO:0007669"/>
    <property type="project" value="InterPro"/>
</dbReference>
<dbReference type="HOGENOM" id="CLU_035117_1_0_9"/>
<comment type="similarity">
    <text evidence="1">Belongs to the HIBADH-related family.</text>
</comment>
<evidence type="ECO:0000256" key="2">
    <source>
        <dbReference type="ARBA" id="ARBA00023002"/>
    </source>
</evidence>
<organism evidence="7 8">
    <name type="scientific">Symbiobacterium thermophilum (strain DSM 24528 / JCM 14929 / IAM 14863 / T)</name>
    <dbReference type="NCBI Taxonomy" id="292459"/>
    <lineage>
        <taxon>Bacteria</taxon>
        <taxon>Bacillati</taxon>
        <taxon>Bacillota</taxon>
        <taxon>Clostridia</taxon>
        <taxon>Eubacteriales</taxon>
        <taxon>Symbiobacteriaceae</taxon>
        <taxon>Symbiobacterium</taxon>
    </lineage>
</organism>
<dbReference type="eggNOG" id="COG2084">
    <property type="taxonomic scope" value="Bacteria"/>
</dbReference>
<dbReference type="AlphaFoldDB" id="Q67QX0"/>
<gene>
    <name evidence="7" type="ordered locus">STH938</name>
</gene>
<evidence type="ECO:0000313" key="7">
    <source>
        <dbReference type="EMBL" id="BAD39923.1"/>
    </source>
</evidence>
<evidence type="ECO:0000259" key="6">
    <source>
        <dbReference type="Pfam" id="PF14833"/>
    </source>
</evidence>
<evidence type="ECO:0000256" key="3">
    <source>
        <dbReference type="ARBA" id="ARBA00023027"/>
    </source>
</evidence>
<dbReference type="KEGG" id="sth:STH938"/>
<feature type="domain" description="6-phosphogluconate dehydrogenase NADP-binding" evidence="5">
    <location>
        <begin position="5"/>
        <end position="160"/>
    </location>
</feature>
<keyword evidence="3" id="KW-0520">NAD</keyword>
<dbReference type="InterPro" id="IPR002204">
    <property type="entry name" value="3-OH-isobutyrate_DH-rel_CS"/>
</dbReference>
<name>Q67QX0_SYMTH</name>
<keyword evidence="2" id="KW-0560">Oxidoreductase</keyword>
<dbReference type="Gene3D" id="1.10.1040.10">
    <property type="entry name" value="N-(1-d-carboxylethyl)-l-norvaline Dehydrogenase, domain 2"/>
    <property type="match status" value="1"/>
</dbReference>
<dbReference type="SUPFAM" id="SSF48179">
    <property type="entry name" value="6-phosphogluconate dehydrogenase C-terminal domain-like"/>
    <property type="match status" value="1"/>
</dbReference>
<dbReference type="InterPro" id="IPR015815">
    <property type="entry name" value="HIBADH-related"/>
</dbReference>
<proteinExistence type="inferred from homology"/>
<dbReference type="PIRSF" id="PIRSF000103">
    <property type="entry name" value="HIBADH"/>
    <property type="match status" value="1"/>
</dbReference>
<dbReference type="GO" id="GO:0051287">
    <property type="term" value="F:NAD binding"/>
    <property type="evidence" value="ECO:0007669"/>
    <property type="project" value="InterPro"/>
</dbReference>
<feature type="active site" evidence="4">
    <location>
        <position position="169"/>
    </location>
</feature>
<dbReference type="EMBL" id="AP006840">
    <property type="protein sequence ID" value="BAD39923.1"/>
    <property type="molecule type" value="Genomic_DNA"/>
</dbReference>
<accession>Q67QX0</accession>
<evidence type="ECO:0000259" key="5">
    <source>
        <dbReference type="Pfam" id="PF03446"/>
    </source>
</evidence>
<dbReference type="InterPro" id="IPR008927">
    <property type="entry name" value="6-PGluconate_DH-like_C_sf"/>
</dbReference>
<dbReference type="InterPro" id="IPR013328">
    <property type="entry name" value="6PGD_dom2"/>
</dbReference>
<dbReference type="PANTHER" id="PTHR43060:SF15">
    <property type="entry name" value="3-HYDROXYISOBUTYRATE DEHYDROGENASE-LIKE 1, MITOCHONDRIAL-RELATED"/>
    <property type="match status" value="1"/>
</dbReference>
<reference evidence="7 8" key="1">
    <citation type="journal article" date="2004" name="Nucleic Acids Res.">
        <title>Genome sequence of Symbiobacterium thermophilum, an uncultivable bacterium that depends on microbial commensalism.</title>
        <authorList>
            <person name="Ueda K."/>
            <person name="Yamashita A."/>
            <person name="Ishikawa J."/>
            <person name="Shimada M."/>
            <person name="Watsuji T."/>
            <person name="Morimura K."/>
            <person name="Ikeda H."/>
            <person name="Hattori M."/>
            <person name="Beppu T."/>
        </authorList>
    </citation>
    <scope>NUCLEOTIDE SEQUENCE [LARGE SCALE GENOMIC DNA]</scope>
    <source>
        <strain evidence="8">T / IAM 14863</strain>
    </source>
</reference>
<dbReference type="InterPro" id="IPR029154">
    <property type="entry name" value="HIBADH-like_NADP-bd"/>
</dbReference>
<dbReference type="Proteomes" id="UP000000417">
    <property type="component" value="Chromosome"/>
</dbReference>
<dbReference type="GO" id="GO:0016054">
    <property type="term" value="P:organic acid catabolic process"/>
    <property type="evidence" value="ECO:0007669"/>
    <property type="project" value="UniProtKB-ARBA"/>
</dbReference>
<dbReference type="InterPro" id="IPR006115">
    <property type="entry name" value="6PGDH_NADP-bd"/>
</dbReference>
<keyword evidence="8" id="KW-1185">Reference proteome</keyword>
<evidence type="ECO:0000313" key="8">
    <source>
        <dbReference type="Proteomes" id="UP000000417"/>
    </source>
</evidence>
<sequence length="294" mass="30863">MMANLGFIGLGRMGRHMARNLIRAGHTVTLYNRSQAVVDELVAEGGRRAAGPAEVARDARVLFTCLTTPDVVESILRQALEGAQPGDIFVDHSTIGVRDAKRIAAMCAEKGVQFIDAPVSGGPWGAEAGTLTIMCGGDRAAFEAVLPYLQVEGKAIHHLGPVGAGSVAKLCNNLLVGIHTAAMAEAFVLGTKAGVDPKALYEIISNATGHSAQIARNIPQFVFPGKFDAAFSIDHLHKDVALAVELGKDENVRMVLGAVTQQLLAEARALGYGGSDQAALIRPLEELAGVKVRA</sequence>
<evidence type="ECO:0000256" key="4">
    <source>
        <dbReference type="PIRSR" id="PIRSR000103-1"/>
    </source>
</evidence>
<feature type="domain" description="3-hydroxyisobutyrate dehydrogenase-like NAD-binding" evidence="6">
    <location>
        <begin position="163"/>
        <end position="284"/>
    </location>
</feature>
<dbReference type="PROSITE" id="PS00895">
    <property type="entry name" value="3_HYDROXYISOBUT_DH"/>
    <property type="match status" value="1"/>
</dbReference>
<dbReference type="Gene3D" id="3.40.50.720">
    <property type="entry name" value="NAD(P)-binding Rossmann-like Domain"/>
    <property type="match status" value="1"/>
</dbReference>
<dbReference type="Pfam" id="PF03446">
    <property type="entry name" value="NAD_binding_2"/>
    <property type="match status" value="1"/>
</dbReference>
<dbReference type="InterPro" id="IPR036291">
    <property type="entry name" value="NAD(P)-bd_dom_sf"/>
</dbReference>
<protein>
    <submittedName>
        <fullName evidence="7">3-hydroxyisobutyrate dehydrogenase</fullName>
    </submittedName>
</protein>
<dbReference type="GO" id="GO:0016491">
    <property type="term" value="F:oxidoreductase activity"/>
    <property type="evidence" value="ECO:0007669"/>
    <property type="project" value="UniProtKB-KW"/>
</dbReference>